<dbReference type="Gramene" id="ERM95720">
    <property type="protein sequence ID" value="ERM95720"/>
    <property type="gene ID" value="AMTR_s00023p00234730"/>
</dbReference>
<proteinExistence type="predicted"/>
<accession>W1NKL5</accession>
<sequence>MTSVESKAKEMRNLHGEAKSRPISLLLLPALWLQRTEKKETRMEKKETIALISLWRQRMEKKETLMEVEAHLVKLAALFDLKNT</sequence>
<dbReference type="HOGENOM" id="CLU_2530478_0_0_1"/>
<reference evidence="2" key="1">
    <citation type="journal article" date="2013" name="Science">
        <title>The Amborella genome and the evolution of flowering plants.</title>
        <authorList>
            <consortium name="Amborella Genome Project"/>
        </authorList>
    </citation>
    <scope>NUCLEOTIDE SEQUENCE [LARGE SCALE GENOMIC DNA]</scope>
</reference>
<evidence type="ECO:0000313" key="1">
    <source>
        <dbReference type="EMBL" id="ERM95720.1"/>
    </source>
</evidence>
<name>W1NKL5_AMBTC</name>
<gene>
    <name evidence="1" type="ORF">AMTR_s00023p00234730</name>
</gene>
<evidence type="ECO:0000313" key="2">
    <source>
        <dbReference type="Proteomes" id="UP000017836"/>
    </source>
</evidence>
<keyword evidence="2" id="KW-1185">Reference proteome</keyword>
<dbReference type="Proteomes" id="UP000017836">
    <property type="component" value="Unassembled WGS sequence"/>
</dbReference>
<dbReference type="EMBL" id="KI397474">
    <property type="protein sequence ID" value="ERM95720.1"/>
    <property type="molecule type" value="Genomic_DNA"/>
</dbReference>
<organism evidence="1 2">
    <name type="scientific">Amborella trichopoda</name>
    <dbReference type="NCBI Taxonomy" id="13333"/>
    <lineage>
        <taxon>Eukaryota</taxon>
        <taxon>Viridiplantae</taxon>
        <taxon>Streptophyta</taxon>
        <taxon>Embryophyta</taxon>
        <taxon>Tracheophyta</taxon>
        <taxon>Spermatophyta</taxon>
        <taxon>Magnoliopsida</taxon>
        <taxon>Amborellales</taxon>
        <taxon>Amborellaceae</taxon>
        <taxon>Amborella</taxon>
    </lineage>
</organism>
<protein>
    <submittedName>
        <fullName evidence="1">Uncharacterized protein</fullName>
    </submittedName>
</protein>
<dbReference type="AlphaFoldDB" id="W1NKL5"/>